<proteinExistence type="predicted"/>
<name>A0A382YFP4_9ZZZZ</name>
<dbReference type="Pfam" id="PF14226">
    <property type="entry name" value="DIOX_N"/>
    <property type="match status" value="1"/>
</dbReference>
<reference evidence="2" key="1">
    <citation type="submission" date="2018-05" db="EMBL/GenBank/DDBJ databases">
        <authorList>
            <person name="Lanie J.A."/>
            <person name="Ng W.-L."/>
            <person name="Kazmierczak K.M."/>
            <person name="Andrzejewski T.M."/>
            <person name="Davidsen T.M."/>
            <person name="Wayne K.J."/>
            <person name="Tettelin H."/>
            <person name="Glass J.I."/>
            <person name="Rusch D."/>
            <person name="Podicherti R."/>
            <person name="Tsui H.-C.T."/>
            <person name="Winkler M.E."/>
        </authorList>
    </citation>
    <scope>NUCLEOTIDE SEQUENCE</scope>
</reference>
<protein>
    <recommendedName>
        <fullName evidence="1">Non-haem dioxygenase N-terminal domain-containing protein</fullName>
    </recommendedName>
</protein>
<accession>A0A382YFP4</accession>
<feature type="domain" description="Non-haem dioxygenase N-terminal" evidence="1">
    <location>
        <begin position="3"/>
        <end position="51"/>
    </location>
</feature>
<dbReference type="SUPFAM" id="SSF51197">
    <property type="entry name" value="Clavaminate synthase-like"/>
    <property type="match status" value="1"/>
</dbReference>
<organism evidence="2">
    <name type="scientific">marine metagenome</name>
    <dbReference type="NCBI Taxonomy" id="408172"/>
    <lineage>
        <taxon>unclassified sequences</taxon>
        <taxon>metagenomes</taxon>
        <taxon>ecological metagenomes</taxon>
    </lineage>
</organism>
<dbReference type="InterPro" id="IPR026992">
    <property type="entry name" value="DIOX_N"/>
</dbReference>
<dbReference type="AlphaFoldDB" id="A0A382YFP4"/>
<gene>
    <name evidence="2" type="ORF">METZ01_LOCUS434981</name>
</gene>
<evidence type="ECO:0000313" key="2">
    <source>
        <dbReference type="EMBL" id="SVD82127.1"/>
    </source>
</evidence>
<dbReference type="EMBL" id="UINC01175481">
    <property type="protein sequence ID" value="SVD82127.1"/>
    <property type="molecule type" value="Genomic_DNA"/>
</dbReference>
<dbReference type="Gene3D" id="2.60.120.330">
    <property type="entry name" value="B-lactam Antibiotic, Isopenicillin N Synthase, Chain"/>
    <property type="match status" value="1"/>
</dbReference>
<evidence type="ECO:0000259" key="1">
    <source>
        <dbReference type="Pfam" id="PF14226"/>
    </source>
</evidence>
<sequence length="53" mass="5790">MDIPSIDIAPFLDGTNKRSVSNRVAASCQDIGFLVIKGHGLKDPILQNTFDFI</sequence>
<feature type="non-terminal residue" evidence="2">
    <location>
        <position position="53"/>
    </location>
</feature>
<dbReference type="InterPro" id="IPR027443">
    <property type="entry name" value="IPNS-like_sf"/>
</dbReference>